<gene>
    <name evidence="4" type="ORF">METZ01_LOCUS184038</name>
</gene>
<dbReference type="InterPro" id="IPR019490">
    <property type="entry name" value="Glu6P/Mann6P_isomerase_C"/>
</dbReference>
<dbReference type="GO" id="GO:0004347">
    <property type="term" value="F:glucose-6-phosphate isomerase activity"/>
    <property type="evidence" value="ECO:0007669"/>
    <property type="project" value="InterPro"/>
</dbReference>
<dbReference type="GO" id="GO:0097367">
    <property type="term" value="F:carbohydrate derivative binding"/>
    <property type="evidence" value="ECO:0007669"/>
    <property type="project" value="InterPro"/>
</dbReference>
<evidence type="ECO:0000256" key="1">
    <source>
        <dbReference type="ARBA" id="ARBA00010523"/>
    </source>
</evidence>
<dbReference type="Gene3D" id="3.40.50.10490">
    <property type="entry name" value="Glucose-6-phosphate isomerase like protein, domain 1"/>
    <property type="match status" value="2"/>
</dbReference>
<dbReference type="CDD" id="cd05637">
    <property type="entry name" value="SIS_PGI_PMI_2"/>
    <property type="match status" value="1"/>
</dbReference>
<dbReference type="AlphaFoldDB" id="A0A382CZH7"/>
<dbReference type="InterPro" id="IPR001347">
    <property type="entry name" value="SIS_dom"/>
</dbReference>
<dbReference type="PROSITE" id="PS51464">
    <property type="entry name" value="SIS"/>
    <property type="match status" value="1"/>
</dbReference>
<dbReference type="InterPro" id="IPR046348">
    <property type="entry name" value="SIS_dom_sf"/>
</dbReference>
<name>A0A382CZH7_9ZZZZ</name>
<dbReference type="EMBL" id="UINC01036746">
    <property type="protein sequence ID" value="SVB31184.1"/>
    <property type="molecule type" value="Genomic_DNA"/>
</dbReference>
<dbReference type="GO" id="GO:1901135">
    <property type="term" value="P:carbohydrate derivative metabolic process"/>
    <property type="evidence" value="ECO:0007669"/>
    <property type="project" value="InterPro"/>
</dbReference>
<evidence type="ECO:0000259" key="3">
    <source>
        <dbReference type="PROSITE" id="PS51464"/>
    </source>
</evidence>
<dbReference type="GO" id="GO:0005975">
    <property type="term" value="P:carbohydrate metabolic process"/>
    <property type="evidence" value="ECO:0007669"/>
    <property type="project" value="InterPro"/>
</dbReference>
<evidence type="ECO:0000256" key="2">
    <source>
        <dbReference type="ARBA" id="ARBA00023235"/>
    </source>
</evidence>
<dbReference type="CDD" id="cd05017">
    <property type="entry name" value="SIS_PGI_PMI_1"/>
    <property type="match status" value="1"/>
</dbReference>
<evidence type="ECO:0000313" key="4">
    <source>
        <dbReference type="EMBL" id="SVB31184.1"/>
    </source>
</evidence>
<dbReference type="SUPFAM" id="SSF53697">
    <property type="entry name" value="SIS domain"/>
    <property type="match status" value="1"/>
</dbReference>
<dbReference type="Pfam" id="PF01380">
    <property type="entry name" value="SIS"/>
    <property type="match status" value="1"/>
</dbReference>
<dbReference type="Pfam" id="PF10432">
    <property type="entry name" value="bact-PGI_C"/>
    <property type="match status" value="1"/>
</dbReference>
<keyword evidence="2" id="KW-0413">Isomerase</keyword>
<reference evidence="4" key="1">
    <citation type="submission" date="2018-05" db="EMBL/GenBank/DDBJ databases">
        <authorList>
            <person name="Lanie J.A."/>
            <person name="Ng W.-L."/>
            <person name="Kazmierczak K.M."/>
            <person name="Andrzejewski T.M."/>
            <person name="Davidsen T.M."/>
            <person name="Wayne K.J."/>
            <person name="Tettelin H."/>
            <person name="Glass J.I."/>
            <person name="Rusch D."/>
            <person name="Podicherti R."/>
            <person name="Tsui H.-C.T."/>
            <person name="Winkler M.E."/>
        </authorList>
    </citation>
    <scope>NUCLEOTIDE SEQUENCE</scope>
</reference>
<dbReference type="NCBIfam" id="TIGR02128">
    <property type="entry name" value="G6PI_arch"/>
    <property type="match status" value="1"/>
</dbReference>
<accession>A0A382CZH7</accession>
<comment type="similarity">
    <text evidence="1">Belongs to the PGI/PMI family.</text>
</comment>
<dbReference type="NCBIfam" id="NF006426">
    <property type="entry name" value="PRK08674.1-6"/>
    <property type="match status" value="1"/>
</dbReference>
<dbReference type="NCBIfam" id="NF006423">
    <property type="entry name" value="PRK08674.1-2"/>
    <property type="match status" value="1"/>
</dbReference>
<proteinExistence type="inferred from homology"/>
<protein>
    <recommendedName>
        <fullName evidence="3">SIS domain-containing protein</fullName>
    </recommendedName>
</protein>
<sequence>MSREKLDPQNMYKSIFDFPDQIEKAVEIGKDIGLRKPYSKVNKIVLAGMGGSAVGGDLLSLSLKNHISVPFFVSRNYTLPNWVDENSLVICSSYSGNTEETLSAFNEARSKNAAIIGITTGGILSSWLKEYDCDEITITRGLQPRAAVGFSMIPMMFLIRKILKIDLDLKSILVKTRNELLEKRNTYSKMDSQNPVYSLAQKIYKKCVIIYGETGATDKLAIRLKGQLCENSKMLAFVNEIPEMNHNEIVGWENNPDLFTHLVVLWLVDSNGHIRNLERVKITQSILDKFPVEQYTVHLKGKSFIDRIFHSIHYGDWLSYWCAFLHQTDPTPVDKINFLKKALES</sequence>
<dbReference type="GO" id="GO:0004476">
    <property type="term" value="F:mannose-6-phosphate isomerase activity"/>
    <property type="evidence" value="ECO:0007669"/>
    <property type="project" value="InterPro"/>
</dbReference>
<organism evidence="4">
    <name type="scientific">marine metagenome</name>
    <dbReference type="NCBI Taxonomy" id="408172"/>
    <lineage>
        <taxon>unclassified sequences</taxon>
        <taxon>metagenomes</taxon>
        <taxon>ecological metagenomes</taxon>
    </lineage>
</organism>
<dbReference type="InterPro" id="IPR035484">
    <property type="entry name" value="SIS_PGI/PMI_1"/>
</dbReference>
<feature type="domain" description="SIS" evidence="3">
    <location>
        <begin position="34"/>
        <end position="180"/>
    </location>
</feature>